<proteinExistence type="predicted"/>
<reference evidence="1" key="1">
    <citation type="journal article" date="2023" name="Front. Microbiol.">
        <title>Genomic-based phylogenetic and metabolic analyses of the genus Natronomonas, and description of Natronomonas aquatica sp. nov.</title>
        <authorList>
            <person name="Garcia-Roldan A."/>
            <person name="Duran-Viseras A."/>
            <person name="de la Haba R.R."/>
            <person name="Corral P."/>
            <person name="Sanchez-Porro C."/>
            <person name="Ventosa A."/>
        </authorList>
    </citation>
    <scope>NUCLEOTIDE SEQUENCE</scope>
    <source>
        <strain evidence="1">F2-12</strain>
    </source>
</reference>
<dbReference type="InterPro" id="IPR049695">
    <property type="entry name" value="HVO_0416-like"/>
</dbReference>
<gene>
    <name evidence="1" type="ORF">KM295_13830</name>
</gene>
<evidence type="ECO:0008006" key="3">
    <source>
        <dbReference type="Google" id="ProtNLM"/>
    </source>
</evidence>
<sequence length="57" mass="6537">MATANENDIFDEFLHERGHDHEEASWEEDYNKKRCPDCGGLHDLDAATCSVCGWRPN</sequence>
<evidence type="ECO:0000313" key="2">
    <source>
        <dbReference type="Proteomes" id="UP001139494"/>
    </source>
</evidence>
<accession>A0A9R1CVI2</accession>
<dbReference type="EMBL" id="JAHLKM010000028">
    <property type="protein sequence ID" value="MCQ4334533.1"/>
    <property type="molecule type" value="Genomic_DNA"/>
</dbReference>
<dbReference type="Proteomes" id="UP001139494">
    <property type="component" value="Unassembled WGS sequence"/>
</dbReference>
<dbReference type="AlphaFoldDB" id="A0A9R1CVI2"/>
<protein>
    <recommendedName>
        <fullName evidence="3">Small CPxCG-related zinc finger protein</fullName>
    </recommendedName>
</protein>
<keyword evidence="2" id="KW-1185">Reference proteome</keyword>
<organism evidence="1 2">
    <name type="scientific">Natronomonas aquatica</name>
    <dbReference type="NCBI Taxonomy" id="2841590"/>
    <lineage>
        <taxon>Archaea</taxon>
        <taxon>Methanobacteriati</taxon>
        <taxon>Methanobacteriota</taxon>
        <taxon>Stenosarchaea group</taxon>
        <taxon>Halobacteria</taxon>
        <taxon>Halobacteriales</taxon>
        <taxon>Natronomonadaceae</taxon>
        <taxon>Natronomonas</taxon>
    </lineage>
</organism>
<dbReference type="NCBIfam" id="NF041910">
    <property type="entry name" value="HVO_0416"/>
    <property type="match status" value="1"/>
</dbReference>
<evidence type="ECO:0000313" key="1">
    <source>
        <dbReference type="EMBL" id="MCQ4334533.1"/>
    </source>
</evidence>
<name>A0A9R1CVI2_9EURY</name>
<comment type="caution">
    <text evidence="1">The sequence shown here is derived from an EMBL/GenBank/DDBJ whole genome shotgun (WGS) entry which is preliminary data.</text>
</comment>
<dbReference type="RefSeq" id="WP_256030587.1">
    <property type="nucleotide sequence ID" value="NZ_JAHLKM010000028.1"/>
</dbReference>